<accession>A0ABR9N0U9</accession>
<organism evidence="1 2">
    <name type="scientific">Myceligenerans pegani</name>
    <dbReference type="NCBI Taxonomy" id="2776917"/>
    <lineage>
        <taxon>Bacteria</taxon>
        <taxon>Bacillati</taxon>
        <taxon>Actinomycetota</taxon>
        <taxon>Actinomycetes</taxon>
        <taxon>Micrococcales</taxon>
        <taxon>Promicromonosporaceae</taxon>
        <taxon>Myceligenerans</taxon>
    </lineage>
</organism>
<comment type="caution">
    <text evidence="1">The sequence shown here is derived from an EMBL/GenBank/DDBJ whole genome shotgun (WGS) entry which is preliminary data.</text>
</comment>
<protein>
    <submittedName>
        <fullName evidence="1">Uncharacterized protein</fullName>
    </submittedName>
</protein>
<dbReference type="Proteomes" id="UP000625527">
    <property type="component" value="Unassembled WGS sequence"/>
</dbReference>
<dbReference type="PANTHER" id="PTHR38440:SF1">
    <property type="entry name" value="UPF0398 PROTEIN SPR0331"/>
    <property type="match status" value="1"/>
</dbReference>
<gene>
    <name evidence="1" type="ORF">IHE71_13070</name>
</gene>
<dbReference type="InterPro" id="IPR010697">
    <property type="entry name" value="YspA"/>
</dbReference>
<dbReference type="SUPFAM" id="SSF102405">
    <property type="entry name" value="MCP/YpsA-like"/>
    <property type="match status" value="1"/>
</dbReference>
<reference evidence="1 2" key="1">
    <citation type="submission" date="2020-10" db="EMBL/GenBank/DDBJ databases">
        <title>Myceligenerans pegani sp. nov., an endophytic actinomycete isolated from Peganum harmala L. in Xinjiang, China.</title>
        <authorList>
            <person name="Xin L."/>
        </authorList>
    </citation>
    <scope>NUCLEOTIDE SEQUENCE [LARGE SCALE GENOMIC DNA]</scope>
    <source>
        <strain evidence="1 2">TRM65318</strain>
    </source>
</reference>
<dbReference type="RefSeq" id="WP_192863203.1">
    <property type="nucleotide sequence ID" value="NZ_JADAQT010000088.1"/>
</dbReference>
<dbReference type="PANTHER" id="PTHR38440">
    <property type="entry name" value="UPF0398 PROTEIN YPSA"/>
    <property type="match status" value="1"/>
</dbReference>
<name>A0ABR9N0U9_9MICO</name>
<dbReference type="EMBL" id="JADAQT010000088">
    <property type="protein sequence ID" value="MBE1876637.1"/>
    <property type="molecule type" value="Genomic_DNA"/>
</dbReference>
<proteinExistence type="predicted"/>
<sequence length="158" mass="17046">MTHVAFTGHRGLPDDVVPLVDGALRQVLAQYDGELVGITSLADGADTLFARAVLDAGGRLRAVIPATHYREALPAEHRPVLDDLLAHATDVVHLDHPDSTSESHMAAAQRMLDDADELIAVWDGKPARGYGGTADIVAEARRRHIPVQVVWPEGARRD</sequence>
<evidence type="ECO:0000313" key="1">
    <source>
        <dbReference type="EMBL" id="MBE1876637.1"/>
    </source>
</evidence>
<evidence type="ECO:0000313" key="2">
    <source>
        <dbReference type="Proteomes" id="UP000625527"/>
    </source>
</evidence>
<keyword evidence="2" id="KW-1185">Reference proteome</keyword>
<dbReference type="Gene3D" id="3.40.50.450">
    <property type="match status" value="1"/>
</dbReference>